<proteinExistence type="predicted"/>
<evidence type="ECO:0000313" key="1">
    <source>
        <dbReference type="EMBL" id="KAA0062048.1"/>
    </source>
</evidence>
<reference evidence="1 2" key="1">
    <citation type="submission" date="2019-08" db="EMBL/GenBank/DDBJ databases">
        <title>Draft genome sequences of two oriental melons (Cucumis melo L. var makuwa).</title>
        <authorList>
            <person name="Kwon S.-Y."/>
        </authorList>
    </citation>
    <scope>NUCLEOTIDE SEQUENCE [LARGE SCALE GENOMIC DNA]</scope>
    <source>
        <strain evidence="2">cv. SW 3</strain>
        <tissue evidence="1">Leaf</tissue>
    </source>
</reference>
<dbReference type="EMBL" id="SSTE01004728">
    <property type="protein sequence ID" value="KAA0062048.1"/>
    <property type="molecule type" value="Genomic_DNA"/>
</dbReference>
<sequence length="129" mass="15379">MKEELSMIEKNNTWELVEKPAYRKVIGVKWVFKTKLNPYGSVNKLKARFIILGQEQKVYLLKKAFYGLKQEMMKRKYVREILRIFNMEKCKSVNTPMIQNEKLQKNDKEELANENVYRSLVGRLTLCTL</sequence>
<organism evidence="1 2">
    <name type="scientific">Cucumis melo var. makuwa</name>
    <name type="common">Oriental melon</name>
    <dbReference type="NCBI Taxonomy" id="1194695"/>
    <lineage>
        <taxon>Eukaryota</taxon>
        <taxon>Viridiplantae</taxon>
        <taxon>Streptophyta</taxon>
        <taxon>Embryophyta</taxon>
        <taxon>Tracheophyta</taxon>
        <taxon>Spermatophyta</taxon>
        <taxon>Magnoliopsida</taxon>
        <taxon>eudicotyledons</taxon>
        <taxon>Gunneridae</taxon>
        <taxon>Pentapetalae</taxon>
        <taxon>rosids</taxon>
        <taxon>fabids</taxon>
        <taxon>Cucurbitales</taxon>
        <taxon>Cucurbitaceae</taxon>
        <taxon>Benincaseae</taxon>
        <taxon>Cucumis</taxon>
    </lineage>
</organism>
<comment type="caution">
    <text evidence="1">The sequence shown here is derived from an EMBL/GenBank/DDBJ whole genome shotgun (WGS) entry which is preliminary data.</text>
</comment>
<accession>A0A5A7V384</accession>
<protein>
    <submittedName>
        <fullName evidence="1">Retrovirus-related pol polyprotein from transposon tnt 1-94</fullName>
    </submittedName>
</protein>
<evidence type="ECO:0000313" key="2">
    <source>
        <dbReference type="Proteomes" id="UP000321393"/>
    </source>
</evidence>
<gene>
    <name evidence="1" type="ORF">E6C27_scaffold89G003880</name>
</gene>
<name>A0A5A7V384_CUCMM</name>
<dbReference type="AlphaFoldDB" id="A0A5A7V384"/>
<dbReference type="OrthoDB" id="411615at2759"/>
<dbReference type="STRING" id="1194695.A0A5A7V384"/>
<dbReference type="Proteomes" id="UP000321393">
    <property type="component" value="Unassembled WGS sequence"/>
</dbReference>